<evidence type="ECO:0000313" key="4">
    <source>
        <dbReference type="Proteomes" id="UP000278886"/>
    </source>
</evidence>
<dbReference type="OrthoDB" id="3784557at2"/>
<feature type="domain" description="DUF1508" evidence="2">
    <location>
        <begin position="8"/>
        <end position="46"/>
    </location>
</feature>
<reference evidence="4" key="1">
    <citation type="submission" date="2018-09" db="EMBL/GenBank/DDBJ databases">
        <title>Genome sequencing of strain 2DFWR-13.</title>
        <authorList>
            <person name="Heo J."/>
            <person name="Kim S.-J."/>
            <person name="Kwon S.-W."/>
        </authorList>
    </citation>
    <scope>NUCLEOTIDE SEQUENCE [LARGE SCALE GENOMIC DNA]</scope>
    <source>
        <strain evidence="4">2DFWR-13</strain>
    </source>
</reference>
<dbReference type="InterPro" id="IPR036913">
    <property type="entry name" value="YegP-like_sf"/>
</dbReference>
<dbReference type="InterPro" id="IPR010879">
    <property type="entry name" value="DUF1508"/>
</dbReference>
<proteinExistence type="predicted"/>
<dbReference type="KEGG" id="lyd:D7I47_03695"/>
<sequence length="106" mass="11364">MRFEVKADKGGHYSWWLIASNGQTVAWAGESFASKSNANRAAEAFKVGAVAADYELYENKGGHWSWRAHRGGHIVAVPGESFASKSNAQRAADNVRDRAGGATGPE</sequence>
<dbReference type="AlphaFoldDB" id="A0A387B6Q1"/>
<dbReference type="EMBL" id="CP032630">
    <property type="protein sequence ID" value="AYF97441.1"/>
    <property type="molecule type" value="Genomic_DNA"/>
</dbReference>
<dbReference type="Pfam" id="PF07411">
    <property type="entry name" value="DUF1508"/>
    <property type="match status" value="1"/>
</dbReference>
<organism evidence="3 4">
    <name type="scientific">Protaetiibacter intestinalis</name>
    <dbReference type="NCBI Taxonomy" id="2419774"/>
    <lineage>
        <taxon>Bacteria</taxon>
        <taxon>Bacillati</taxon>
        <taxon>Actinomycetota</taxon>
        <taxon>Actinomycetes</taxon>
        <taxon>Micrococcales</taxon>
        <taxon>Microbacteriaceae</taxon>
        <taxon>Protaetiibacter</taxon>
    </lineage>
</organism>
<dbReference type="Gene3D" id="3.30.160.160">
    <property type="entry name" value="YegP-like"/>
    <property type="match status" value="2"/>
</dbReference>
<dbReference type="Proteomes" id="UP000278886">
    <property type="component" value="Chromosome"/>
</dbReference>
<evidence type="ECO:0000313" key="3">
    <source>
        <dbReference type="EMBL" id="AYF97441.1"/>
    </source>
</evidence>
<feature type="region of interest" description="Disordered" evidence="1">
    <location>
        <begin position="85"/>
        <end position="106"/>
    </location>
</feature>
<evidence type="ECO:0000259" key="2">
    <source>
        <dbReference type="Pfam" id="PF07411"/>
    </source>
</evidence>
<evidence type="ECO:0000256" key="1">
    <source>
        <dbReference type="SAM" id="MobiDB-lite"/>
    </source>
</evidence>
<name>A0A387B6Q1_9MICO</name>
<protein>
    <submittedName>
        <fullName evidence="3">DUF1508 domain-containing protein</fullName>
    </submittedName>
</protein>
<accession>A0A387B6Q1</accession>
<keyword evidence="4" id="KW-1185">Reference proteome</keyword>
<dbReference type="SUPFAM" id="SSF160113">
    <property type="entry name" value="YegP-like"/>
    <property type="match status" value="2"/>
</dbReference>
<gene>
    <name evidence="3" type="ORF">D7I47_03695</name>
</gene>